<keyword evidence="2" id="KW-1185">Reference proteome</keyword>
<comment type="caution">
    <text evidence="1">The sequence shown here is derived from an EMBL/GenBank/DDBJ whole genome shotgun (WGS) entry which is preliminary data.</text>
</comment>
<reference evidence="2" key="1">
    <citation type="journal article" date="2023" name="G3 (Bethesda)">
        <title>Genome assembly and association tests identify interacting loci associated with vigor, precocity, and sex in interspecific pistachio rootstocks.</title>
        <authorList>
            <person name="Palmer W."/>
            <person name="Jacygrad E."/>
            <person name="Sagayaradj S."/>
            <person name="Cavanaugh K."/>
            <person name="Han R."/>
            <person name="Bertier L."/>
            <person name="Beede B."/>
            <person name="Kafkas S."/>
            <person name="Golino D."/>
            <person name="Preece J."/>
            <person name="Michelmore R."/>
        </authorList>
    </citation>
    <scope>NUCLEOTIDE SEQUENCE [LARGE SCALE GENOMIC DNA]</scope>
</reference>
<dbReference type="Proteomes" id="UP001163603">
    <property type="component" value="Chromosome 7"/>
</dbReference>
<sequence>MVPTGFRFNPTDEELLQILETKASGHQMPLHFNFIVERNVYEHEPQLLQWEPSSVVPDNERYCYCTRKNDSREVGGQGWWKATSHVKKIYDKSMNLKGYKRPLTFYRFTDNERRRDKAVKTNWIMHEYNLESYTTEWRLCKIKYKGKPSVQEELENMRNVYRLRNEFEGGSSSSSRMNLQPNSVSEQEQQQPQAGFHELIDNVYEPILSENFYSNHDYLEQQDGDASEELVFPSIWSWQN</sequence>
<evidence type="ECO:0000313" key="1">
    <source>
        <dbReference type="EMBL" id="KAJ0034396.1"/>
    </source>
</evidence>
<evidence type="ECO:0000313" key="2">
    <source>
        <dbReference type="Proteomes" id="UP001163603"/>
    </source>
</evidence>
<proteinExistence type="predicted"/>
<organism evidence="1 2">
    <name type="scientific">Pistacia integerrima</name>
    <dbReference type="NCBI Taxonomy" id="434235"/>
    <lineage>
        <taxon>Eukaryota</taxon>
        <taxon>Viridiplantae</taxon>
        <taxon>Streptophyta</taxon>
        <taxon>Embryophyta</taxon>
        <taxon>Tracheophyta</taxon>
        <taxon>Spermatophyta</taxon>
        <taxon>Magnoliopsida</taxon>
        <taxon>eudicotyledons</taxon>
        <taxon>Gunneridae</taxon>
        <taxon>Pentapetalae</taxon>
        <taxon>rosids</taxon>
        <taxon>malvids</taxon>
        <taxon>Sapindales</taxon>
        <taxon>Anacardiaceae</taxon>
        <taxon>Pistacia</taxon>
    </lineage>
</organism>
<dbReference type="EMBL" id="CM047742">
    <property type="protein sequence ID" value="KAJ0034396.1"/>
    <property type="molecule type" value="Genomic_DNA"/>
</dbReference>
<gene>
    <name evidence="1" type="ORF">Pint_25756</name>
</gene>
<name>A0ACC0YBB4_9ROSI</name>
<accession>A0ACC0YBB4</accession>
<protein>
    <submittedName>
        <fullName evidence="1">Uncharacterized protein</fullName>
    </submittedName>
</protein>